<keyword evidence="4" id="KW-1185">Reference proteome</keyword>
<organism evidence="3 4">
    <name type="scientific">Sporomusa sphaeroides DSM 2875</name>
    <dbReference type="NCBI Taxonomy" id="1337886"/>
    <lineage>
        <taxon>Bacteria</taxon>
        <taxon>Bacillati</taxon>
        <taxon>Bacillota</taxon>
        <taxon>Negativicutes</taxon>
        <taxon>Selenomonadales</taxon>
        <taxon>Sporomusaceae</taxon>
        <taxon>Sporomusa</taxon>
    </lineage>
</organism>
<dbReference type="Gene3D" id="3.30.70.270">
    <property type="match status" value="1"/>
</dbReference>
<dbReference type="InterPro" id="IPR000160">
    <property type="entry name" value="GGDEF_dom"/>
</dbReference>
<dbReference type="NCBIfam" id="TIGR00254">
    <property type="entry name" value="GGDEF"/>
    <property type="match status" value="1"/>
</dbReference>
<feature type="transmembrane region" description="Helical" evidence="1">
    <location>
        <begin position="83"/>
        <end position="109"/>
    </location>
</feature>
<dbReference type="Pfam" id="PF00990">
    <property type="entry name" value="GGDEF"/>
    <property type="match status" value="1"/>
</dbReference>
<evidence type="ECO:0000259" key="2">
    <source>
        <dbReference type="PROSITE" id="PS50887"/>
    </source>
</evidence>
<dbReference type="EMBL" id="FCOW01000001">
    <property type="protein sequence ID" value="CVK17405.1"/>
    <property type="molecule type" value="Genomic_DNA"/>
</dbReference>
<sequence length="377" mass="41859">MGLPAFDVLGFLLELFKGFCVLYTVTNLAAQHYRTKLLVLLHESSGPNHVGIMFFLVLSGLAMIFPIQLPYLDVFFFDLRLSVIILSTLYIGVADSFIVATATLVFRMLKGGLDWIWWAAGIYVYVASAYLIIKNIRSRNLGLFAASVVITALHLGLLAILSAYHPGFNFVSPFVAADNFLLLAMTLLMSIPLSVHMLDLSLSRILAFQNQYSELQYKADTDGLTGLLNRRRFQELFSQLPALYPGKPLSVLMIDVDEFKKYNDTFGHPQGDVVLRRLAALLANNVRESDIVTRYGGEEFIIGLPNTAAQEAVRIAETIRGAIENTPFYGRQITVSIGIMSCTTSDISMETMIAGADTQLYRAKKAGRNQVCLEFVI</sequence>
<name>A0ABM9VY86_9FIRM</name>
<feature type="transmembrane region" description="Helical" evidence="1">
    <location>
        <begin position="12"/>
        <end position="30"/>
    </location>
</feature>
<dbReference type="SMART" id="SM00267">
    <property type="entry name" value="GGDEF"/>
    <property type="match status" value="1"/>
</dbReference>
<comment type="caution">
    <text evidence="3">The sequence shown here is derived from an EMBL/GenBank/DDBJ whole genome shotgun (WGS) entry which is preliminary data.</text>
</comment>
<keyword evidence="1" id="KW-0812">Transmembrane</keyword>
<keyword evidence="1" id="KW-0472">Membrane</keyword>
<evidence type="ECO:0000256" key="1">
    <source>
        <dbReference type="SAM" id="Phobius"/>
    </source>
</evidence>
<dbReference type="InterPro" id="IPR043128">
    <property type="entry name" value="Rev_trsase/Diguanyl_cyclase"/>
</dbReference>
<feature type="transmembrane region" description="Helical" evidence="1">
    <location>
        <begin position="50"/>
        <end position="71"/>
    </location>
</feature>
<dbReference type="PANTHER" id="PTHR45138:SF9">
    <property type="entry name" value="DIGUANYLATE CYCLASE DGCM-RELATED"/>
    <property type="match status" value="1"/>
</dbReference>
<evidence type="ECO:0000313" key="4">
    <source>
        <dbReference type="Proteomes" id="UP000245702"/>
    </source>
</evidence>
<keyword evidence="1" id="KW-1133">Transmembrane helix</keyword>
<accession>A0ABM9VY86</accession>
<gene>
    <name evidence="3" type="primary">pleD_1</name>
    <name evidence="3" type="ORF">SSPH_00032</name>
</gene>
<dbReference type="PANTHER" id="PTHR45138">
    <property type="entry name" value="REGULATORY COMPONENTS OF SENSORY TRANSDUCTION SYSTEM"/>
    <property type="match status" value="1"/>
</dbReference>
<dbReference type="CDD" id="cd01949">
    <property type="entry name" value="GGDEF"/>
    <property type="match status" value="1"/>
</dbReference>
<feature type="transmembrane region" description="Helical" evidence="1">
    <location>
        <begin position="170"/>
        <end position="195"/>
    </location>
</feature>
<evidence type="ECO:0000313" key="3">
    <source>
        <dbReference type="EMBL" id="CVK17405.1"/>
    </source>
</evidence>
<feature type="domain" description="GGDEF" evidence="2">
    <location>
        <begin position="247"/>
        <end position="376"/>
    </location>
</feature>
<dbReference type="RefSeq" id="WP_075755514.1">
    <property type="nucleotide sequence ID" value="NZ_CP146991.1"/>
</dbReference>
<protein>
    <submittedName>
        <fullName evidence="3">Response regulator PleD</fullName>
    </submittedName>
</protein>
<dbReference type="Proteomes" id="UP000245702">
    <property type="component" value="Unassembled WGS sequence"/>
</dbReference>
<reference evidence="3 4" key="1">
    <citation type="submission" date="2016-01" db="EMBL/GenBank/DDBJ databases">
        <authorList>
            <person name="Brown R."/>
        </authorList>
    </citation>
    <scope>NUCLEOTIDE SEQUENCE [LARGE SCALE GENOMIC DNA]</scope>
    <source>
        <strain evidence="3">Sporomusa sphaeroides DSM 2875</strain>
    </source>
</reference>
<proteinExistence type="predicted"/>
<dbReference type="SUPFAM" id="SSF55073">
    <property type="entry name" value="Nucleotide cyclase"/>
    <property type="match status" value="1"/>
</dbReference>
<dbReference type="PROSITE" id="PS50887">
    <property type="entry name" value="GGDEF"/>
    <property type="match status" value="1"/>
</dbReference>
<feature type="transmembrane region" description="Helical" evidence="1">
    <location>
        <begin position="115"/>
        <end position="133"/>
    </location>
</feature>
<feature type="transmembrane region" description="Helical" evidence="1">
    <location>
        <begin position="140"/>
        <end position="164"/>
    </location>
</feature>
<dbReference type="InterPro" id="IPR050469">
    <property type="entry name" value="Diguanylate_Cyclase"/>
</dbReference>
<dbReference type="InterPro" id="IPR029787">
    <property type="entry name" value="Nucleotide_cyclase"/>
</dbReference>